<evidence type="ECO:0000259" key="9">
    <source>
        <dbReference type="Pfam" id="PF11973"/>
    </source>
</evidence>
<keyword evidence="5" id="KW-0406">Ion transport</keyword>
<organism evidence="11 12">
    <name type="scientific">Pararhodobacter aggregans</name>
    <dbReference type="NCBI Taxonomy" id="404875"/>
    <lineage>
        <taxon>Bacteria</taxon>
        <taxon>Pseudomonadati</taxon>
        <taxon>Pseudomonadota</taxon>
        <taxon>Alphaproteobacteria</taxon>
        <taxon>Rhodobacterales</taxon>
        <taxon>Paracoccaceae</taxon>
        <taxon>Pararhodobacter</taxon>
    </lineage>
</organism>
<dbReference type="GO" id="GO:0016655">
    <property type="term" value="F:oxidoreductase activity, acting on NAD(P)H, quinone or similar compound as acceptor"/>
    <property type="evidence" value="ECO:0007669"/>
    <property type="project" value="InterPro"/>
</dbReference>
<proteinExistence type="predicted"/>
<keyword evidence="12" id="KW-1185">Reference proteome</keyword>
<feature type="domain" description="NqrA N-terminal barrel-sandwich hybrid" evidence="8">
    <location>
        <begin position="31"/>
        <end position="95"/>
    </location>
</feature>
<dbReference type="RefSeq" id="WP_107754654.1">
    <property type="nucleotide sequence ID" value="NZ_QBKF01000015.1"/>
</dbReference>
<feature type="domain" description="NqrA second alpha/beta" evidence="10">
    <location>
        <begin position="117"/>
        <end position="249"/>
    </location>
</feature>
<dbReference type="AlphaFoldDB" id="A0A2T7UMN1"/>
<dbReference type="InterPro" id="IPR022615">
    <property type="entry name" value="NqrA_C_domain"/>
</dbReference>
<evidence type="ECO:0000256" key="1">
    <source>
        <dbReference type="ARBA" id="ARBA00022448"/>
    </source>
</evidence>
<dbReference type="InterPro" id="IPR056148">
    <property type="entry name" value="NQRA_2nd"/>
</dbReference>
<keyword evidence="1" id="KW-0813">Transport</keyword>
<keyword evidence="2" id="KW-1278">Translocase</keyword>
<evidence type="ECO:0000313" key="11">
    <source>
        <dbReference type="EMBL" id="PVE45952.1"/>
    </source>
</evidence>
<dbReference type="InterPro" id="IPR056147">
    <property type="entry name" value="NQRA_N"/>
</dbReference>
<dbReference type="Pfam" id="PF05896">
    <property type="entry name" value="NQRA_N"/>
    <property type="match status" value="1"/>
</dbReference>
<dbReference type="PANTHER" id="PTHR37839:SF1">
    <property type="entry name" value="NA(+)-TRANSLOCATING NADH-QUINONE REDUCTASE SUBUNIT A"/>
    <property type="match status" value="1"/>
</dbReference>
<evidence type="ECO:0000256" key="2">
    <source>
        <dbReference type="ARBA" id="ARBA00022967"/>
    </source>
</evidence>
<gene>
    <name evidence="11" type="ORF">DDE23_19255</name>
</gene>
<dbReference type="Pfam" id="PF11973">
    <property type="entry name" value="NQRA_SLBB"/>
    <property type="match status" value="1"/>
</dbReference>
<reference evidence="11 12" key="1">
    <citation type="journal article" date="2011" name="Syst. Appl. Microbiol.">
        <title>Defluviimonas denitrificans gen. nov., sp. nov., and Pararhodobacter aggregans gen. nov., sp. nov., non-phototrophic Rhodobacteraceae from the biofilter of a marine aquaculture.</title>
        <authorList>
            <person name="Foesel B.U."/>
            <person name="Drake H.L."/>
            <person name="Schramm A."/>
        </authorList>
    </citation>
    <scope>NUCLEOTIDE SEQUENCE [LARGE SCALE GENOMIC DNA]</scope>
    <source>
        <strain evidence="11 12">D1-19</strain>
    </source>
</reference>
<evidence type="ECO:0000256" key="5">
    <source>
        <dbReference type="ARBA" id="ARBA00023065"/>
    </source>
</evidence>
<evidence type="ECO:0000259" key="10">
    <source>
        <dbReference type="Pfam" id="PF24836"/>
    </source>
</evidence>
<comment type="caution">
    <text evidence="11">The sequence shown here is derived from an EMBL/GenBank/DDBJ whole genome shotgun (WGS) entry which is preliminary data.</text>
</comment>
<keyword evidence="7" id="KW-0739">Sodium transport</keyword>
<name>A0A2T7UMN1_9RHOB</name>
<evidence type="ECO:0000259" key="8">
    <source>
        <dbReference type="Pfam" id="PF05896"/>
    </source>
</evidence>
<dbReference type="OrthoDB" id="9774536at2"/>
<keyword evidence="6" id="KW-0830">Ubiquinone</keyword>
<dbReference type="EMBL" id="QDDR01000011">
    <property type="protein sequence ID" value="PVE45952.1"/>
    <property type="molecule type" value="Genomic_DNA"/>
</dbReference>
<keyword evidence="3" id="KW-0520">NAD</keyword>
<evidence type="ECO:0000256" key="3">
    <source>
        <dbReference type="ARBA" id="ARBA00023027"/>
    </source>
</evidence>
<protein>
    <submittedName>
        <fullName evidence="11">Na(+)-translocating NADH-quinone reductase subunit A</fullName>
    </submittedName>
</protein>
<evidence type="ECO:0000256" key="6">
    <source>
        <dbReference type="ARBA" id="ARBA00023075"/>
    </source>
</evidence>
<evidence type="ECO:0000256" key="7">
    <source>
        <dbReference type="ARBA" id="ARBA00023201"/>
    </source>
</evidence>
<dbReference type="Pfam" id="PF24836">
    <property type="entry name" value="NQRA_2nd"/>
    <property type="match status" value="1"/>
</dbReference>
<sequence>MLPARFSAGLILPQPRLPDPAAPVATELTVEAAVQPAPGESLRVELLVTEDAEVAQGQPLMRLKTAPGIALVAPMAARVARIDLQPGRRLSQLVLFHEPGGARHAFDTRGAGGDPARLRALLQESGLWRMIRSRPFGRMPAPAEAPAAILVMGRDTRPGAPDPALAITGREEDLARGLSALASLTAGPLLYAGPGAPAPARPVATGPLHPQGLAGPVLHRHVPARTGAPVWDLTAEDAADIGALLATGFLPPTRLIAITGEALRSPALVRCQPGADLRGLTRARVLPGPHDVLSGSALDGRPALWLGARDRQVTALPRAPRPAGRHWFRAALDRAARHAPIIPTAALDQALGGDLPAAALVRALAAGDAEGLIRLGGLSLLEEDLALADYATGSDQRLARQLRALLDRIAAEEGLA</sequence>
<evidence type="ECO:0000313" key="12">
    <source>
        <dbReference type="Proteomes" id="UP000244810"/>
    </source>
</evidence>
<dbReference type="InterPro" id="IPR008703">
    <property type="entry name" value="NqrA"/>
</dbReference>
<dbReference type="PANTHER" id="PTHR37839">
    <property type="entry name" value="NA(+)-TRANSLOCATING NADH-QUINONE REDUCTASE SUBUNIT A"/>
    <property type="match status" value="1"/>
</dbReference>
<dbReference type="Proteomes" id="UP000244810">
    <property type="component" value="Unassembled WGS sequence"/>
</dbReference>
<keyword evidence="4" id="KW-0915">Sodium</keyword>
<accession>A0A2T7UMN1</accession>
<evidence type="ECO:0000256" key="4">
    <source>
        <dbReference type="ARBA" id="ARBA00023053"/>
    </source>
</evidence>
<dbReference type="GO" id="GO:0006814">
    <property type="term" value="P:sodium ion transport"/>
    <property type="evidence" value="ECO:0007669"/>
    <property type="project" value="UniProtKB-KW"/>
</dbReference>
<feature type="domain" description="Na(+)-translocating NADH-quinone reductase subunit A C-terminal" evidence="9">
    <location>
        <begin position="256"/>
        <end position="302"/>
    </location>
</feature>